<gene>
    <name evidence="2" type="ORF">EYF80_050254</name>
</gene>
<evidence type="ECO:0000256" key="1">
    <source>
        <dbReference type="SAM" id="MobiDB-lite"/>
    </source>
</evidence>
<keyword evidence="3" id="KW-1185">Reference proteome</keyword>
<proteinExistence type="predicted"/>
<reference evidence="2 3" key="1">
    <citation type="submission" date="2019-03" db="EMBL/GenBank/DDBJ databases">
        <title>First draft genome of Liparis tanakae, snailfish: a comprehensive survey of snailfish specific genes.</title>
        <authorList>
            <person name="Kim W."/>
            <person name="Song I."/>
            <person name="Jeong J.-H."/>
            <person name="Kim D."/>
            <person name="Kim S."/>
            <person name="Ryu S."/>
            <person name="Song J.Y."/>
            <person name="Lee S.K."/>
        </authorList>
    </citation>
    <scope>NUCLEOTIDE SEQUENCE [LARGE SCALE GENOMIC DNA]</scope>
    <source>
        <tissue evidence="2">Muscle</tissue>
    </source>
</reference>
<evidence type="ECO:0000313" key="2">
    <source>
        <dbReference type="EMBL" id="TNN39572.1"/>
    </source>
</evidence>
<dbReference type="AlphaFoldDB" id="A0A4Z2FGR9"/>
<name>A0A4Z2FGR9_9TELE</name>
<accession>A0A4Z2FGR9</accession>
<comment type="caution">
    <text evidence="2">The sequence shown here is derived from an EMBL/GenBank/DDBJ whole genome shotgun (WGS) entry which is preliminary data.</text>
</comment>
<feature type="compositionally biased region" description="Basic and acidic residues" evidence="1">
    <location>
        <begin position="17"/>
        <end position="27"/>
    </location>
</feature>
<organism evidence="2 3">
    <name type="scientific">Liparis tanakae</name>
    <name type="common">Tanaka's snailfish</name>
    <dbReference type="NCBI Taxonomy" id="230148"/>
    <lineage>
        <taxon>Eukaryota</taxon>
        <taxon>Metazoa</taxon>
        <taxon>Chordata</taxon>
        <taxon>Craniata</taxon>
        <taxon>Vertebrata</taxon>
        <taxon>Euteleostomi</taxon>
        <taxon>Actinopterygii</taxon>
        <taxon>Neopterygii</taxon>
        <taxon>Teleostei</taxon>
        <taxon>Neoteleostei</taxon>
        <taxon>Acanthomorphata</taxon>
        <taxon>Eupercaria</taxon>
        <taxon>Perciformes</taxon>
        <taxon>Cottioidei</taxon>
        <taxon>Cottales</taxon>
        <taxon>Liparidae</taxon>
        <taxon>Liparis</taxon>
    </lineage>
</organism>
<evidence type="ECO:0000313" key="3">
    <source>
        <dbReference type="Proteomes" id="UP000314294"/>
    </source>
</evidence>
<dbReference type="EMBL" id="SRLO01001268">
    <property type="protein sequence ID" value="TNN39572.1"/>
    <property type="molecule type" value="Genomic_DNA"/>
</dbReference>
<sequence length="235" mass="26766">MGRSLWGTCGRRPAPLHPDKSPEDRGDTPPPWRSSQPDKQLQTDKESRTGPHRANGLQRWPTHHILCRRRLGGDPRRSRSLPWWLKQALAPPLHYPESPGRLPEVWNHSGTHLEEQRTLFNDGHRRQNDMCDELRPTCSPMSWRLGRSEIGRSDRWAVQAPPTGRWSPSHCRLSVRHRKLLTGKFTISIQPLLTGESSQSQSGFGAAEKPIRYPKLLLGLAGQELLRGQTQTFGQ</sequence>
<protein>
    <submittedName>
        <fullName evidence="2">Uncharacterized protein</fullName>
    </submittedName>
</protein>
<feature type="region of interest" description="Disordered" evidence="1">
    <location>
        <begin position="1"/>
        <end position="61"/>
    </location>
</feature>
<dbReference type="Proteomes" id="UP000314294">
    <property type="component" value="Unassembled WGS sequence"/>
</dbReference>